<sequence length="180" mass="20027">MTRTEWGDEVRVLARAVDQTGDVLDHVHRDALEQPTPCGEWDLATLVDHVVDGPRRFLAMMRGEEVDWSAPPPHVAEEWGPAFRVAGDDLVHAWHEQSGDAAVSADWQTAELAVHTWDVARTIGYPLDRLDPEVAERGLAFLRENLTEDRRGPAFGPEREAPEAAGPYERIAAYSGRAID</sequence>
<comment type="caution">
    <text evidence="1">The sequence shown here is derived from an EMBL/GenBank/DDBJ whole genome shotgun (WGS) entry which is preliminary data.</text>
</comment>
<dbReference type="EMBL" id="BAAAJE010000002">
    <property type="protein sequence ID" value="GAA1132154.1"/>
    <property type="molecule type" value="Genomic_DNA"/>
</dbReference>
<dbReference type="RefSeq" id="WP_343906266.1">
    <property type="nucleotide sequence ID" value="NZ_BAAAJE010000002.1"/>
</dbReference>
<reference evidence="1 2" key="1">
    <citation type="journal article" date="2019" name="Int. J. Syst. Evol. Microbiol.">
        <title>The Global Catalogue of Microorganisms (GCM) 10K type strain sequencing project: providing services to taxonomists for standard genome sequencing and annotation.</title>
        <authorList>
            <consortium name="The Broad Institute Genomics Platform"/>
            <consortium name="The Broad Institute Genome Sequencing Center for Infectious Disease"/>
            <person name="Wu L."/>
            <person name="Ma J."/>
        </authorList>
    </citation>
    <scope>NUCLEOTIDE SEQUENCE [LARGE SCALE GENOMIC DNA]</scope>
    <source>
        <strain evidence="1 2">JCM 11813</strain>
    </source>
</reference>
<dbReference type="Proteomes" id="UP001499979">
    <property type="component" value="Unassembled WGS sequence"/>
</dbReference>
<dbReference type="InterPro" id="IPR017517">
    <property type="entry name" value="Maleyloyr_isom"/>
</dbReference>
<evidence type="ECO:0000313" key="1">
    <source>
        <dbReference type="EMBL" id="GAA1132154.1"/>
    </source>
</evidence>
<dbReference type="SUPFAM" id="SSF109854">
    <property type="entry name" value="DinB/YfiT-like putative metalloenzymes"/>
    <property type="match status" value="1"/>
</dbReference>
<name>A0ABN1UA07_9ACTN</name>
<dbReference type="NCBIfam" id="TIGR03086">
    <property type="entry name" value="TIGR03086 family metal-binding protein"/>
    <property type="match status" value="1"/>
</dbReference>
<proteinExistence type="predicted"/>
<gene>
    <name evidence="1" type="ORF">GCM10009606_10330</name>
</gene>
<evidence type="ECO:0000313" key="2">
    <source>
        <dbReference type="Proteomes" id="UP001499979"/>
    </source>
</evidence>
<organism evidence="1 2">
    <name type="scientific">Nocardioides aquiterrae</name>
    <dbReference type="NCBI Taxonomy" id="203799"/>
    <lineage>
        <taxon>Bacteria</taxon>
        <taxon>Bacillati</taxon>
        <taxon>Actinomycetota</taxon>
        <taxon>Actinomycetes</taxon>
        <taxon>Propionibacteriales</taxon>
        <taxon>Nocardioidaceae</taxon>
        <taxon>Nocardioides</taxon>
    </lineage>
</organism>
<keyword evidence="2" id="KW-1185">Reference proteome</keyword>
<dbReference type="InterPro" id="IPR017520">
    <property type="entry name" value="CHP03086"/>
</dbReference>
<protein>
    <recommendedName>
        <fullName evidence="3">TIGR03086 family protein</fullName>
    </recommendedName>
</protein>
<dbReference type="NCBIfam" id="TIGR03083">
    <property type="entry name" value="maleylpyruvate isomerase family mycothiol-dependent enzyme"/>
    <property type="match status" value="1"/>
</dbReference>
<accession>A0ABN1UA07</accession>
<dbReference type="InterPro" id="IPR034660">
    <property type="entry name" value="DinB/YfiT-like"/>
</dbReference>
<evidence type="ECO:0008006" key="3">
    <source>
        <dbReference type="Google" id="ProtNLM"/>
    </source>
</evidence>